<dbReference type="Proteomes" id="UP001295423">
    <property type="component" value="Unassembled WGS sequence"/>
</dbReference>
<dbReference type="InterPro" id="IPR032675">
    <property type="entry name" value="LRR_dom_sf"/>
</dbReference>
<comment type="caution">
    <text evidence="1">The sequence shown here is derived from an EMBL/GenBank/DDBJ whole genome shotgun (WGS) entry which is preliminary data.</text>
</comment>
<keyword evidence="2" id="KW-1185">Reference proteome</keyword>
<dbReference type="Pfam" id="PF13306">
    <property type="entry name" value="LRR_5"/>
    <property type="match status" value="1"/>
</dbReference>
<organism evidence="1 2">
    <name type="scientific">Cylindrotheca closterium</name>
    <dbReference type="NCBI Taxonomy" id="2856"/>
    <lineage>
        <taxon>Eukaryota</taxon>
        <taxon>Sar</taxon>
        <taxon>Stramenopiles</taxon>
        <taxon>Ochrophyta</taxon>
        <taxon>Bacillariophyta</taxon>
        <taxon>Bacillariophyceae</taxon>
        <taxon>Bacillariophycidae</taxon>
        <taxon>Bacillariales</taxon>
        <taxon>Bacillariaceae</taxon>
        <taxon>Cylindrotheca</taxon>
    </lineage>
</organism>
<dbReference type="PANTHER" id="PTHR45661:SF3">
    <property type="entry name" value="IG-LIKE DOMAIN-CONTAINING PROTEIN"/>
    <property type="match status" value="1"/>
</dbReference>
<dbReference type="EMBL" id="CAKOGP040000347">
    <property type="protein sequence ID" value="CAJ1934631.1"/>
    <property type="molecule type" value="Genomic_DNA"/>
</dbReference>
<gene>
    <name evidence="1" type="ORF">CYCCA115_LOCUS3972</name>
</gene>
<dbReference type="InterPro" id="IPR053139">
    <property type="entry name" value="Surface_bspA-like"/>
</dbReference>
<protein>
    <submittedName>
        <fullName evidence="1">Uncharacterized protein</fullName>
    </submittedName>
</protein>
<dbReference type="PANTHER" id="PTHR45661">
    <property type="entry name" value="SURFACE ANTIGEN"/>
    <property type="match status" value="1"/>
</dbReference>
<evidence type="ECO:0000313" key="2">
    <source>
        <dbReference type="Proteomes" id="UP001295423"/>
    </source>
</evidence>
<proteinExistence type="predicted"/>
<dbReference type="Gene3D" id="3.80.10.10">
    <property type="entry name" value="Ribonuclease Inhibitor"/>
    <property type="match status" value="2"/>
</dbReference>
<reference evidence="1" key="1">
    <citation type="submission" date="2023-08" db="EMBL/GenBank/DDBJ databases">
        <authorList>
            <person name="Audoor S."/>
            <person name="Bilcke G."/>
        </authorList>
    </citation>
    <scope>NUCLEOTIDE SEQUENCE</scope>
</reference>
<dbReference type="SUPFAM" id="SSF52058">
    <property type="entry name" value="L domain-like"/>
    <property type="match status" value="1"/>
</dbReference>
<accession>A0AAD2CKF7</accession>
<dbReference type="AlphaFoldDB" id="A0AAD2CKF7"/>
<evidence type="ECO:0000313" key="1">
    <source>
        <dbReference type="EMBL" id="CAJ1934631.1"/>
    </source>
</evidence>
<dbReference type="InterPro" id="IPR026906">
    <property type="entry name" value="LRR_5"/>
</dbReference>
<name>A0AAD2CKF7_9STRA</name>
<sequence>MMTSYHFFGNEGERIPRAVTDLAVHALVQAIPVHACENFNQLTRVNFNGLALRAIGRYAFARCTSLLEIDIPQSVTTIERAAFASCKSLTKVRFHEDGLLTTIRNSAFFQCSSLIEVSIPSSVETIAEFAFECCESLARVFFQEGLKTIDYGAFKECIKLETVDIPRSVVKLGNGAFRECTLLQEVNIEEGCLRVIGERAFSKCVKLKTIRIPSTVERTELATFEDCFSLEEVVIQNGLKYVGDKTFHSCKNLQAVALPQSVDVICSSAFRQCRKLVSVELGDDPSTVTIQSDAFEGCESLVNICLPSEPEIAQRCPDDVGPGVIVSIDSFRGCRALENQYGDANILLALIHRFDNFLIHKKCYHASITTTDELAREIESSMQSPDEGNDHLVDSFGMTPFHVLLSAANCRPDLLQVLQDAYPPHVLGWKDVLNGKTAIEYFTARSYHLSGGSRTILRMALFRWLVGSISSWNGLETWKSDMSSRVNAIIAEDELEQRQSLVQEASMALSLYERMEATTLLELSLWKMEMKSANKSLGENAVDKGGHEAYRIRSGASVVIPNVISFVV</sequence>